<dbReference type="RefSeq" id="WP_349947341.1">
    <property type="nucleotide sequence ID" value="NZ_CP157940.1"/>
</dbReference>
<name>A0AAU7PQV6_9FIRM</name>
<protein>
    <submittedName>
        <fullName evidence="1">Uncharacterized protein</fullName>
    </submittedName>
</protein>
<proteinExistence type="predicted"/>
<evidence type="ECO:0000313" key="1">
    <source>
        <dbReference type="EMBL" id="XBS54649.1"/>
    </source>
</evidence>
<dbReference type="AlphaFoldDB" id="A0AAU7PQV6"/>
<dbReference type="EMBL" id="CP157940">
    <property type="protein sequence ID" value="XBS54649.1"/>
    <property type="molecule type" value="Genomic_DNA"/>
</dbReference>
<gene>
    <name evidence="1" type="ORF">ABFV83_02310</name>
</gene>
<reference evidence="1" key="1">
    <citation type="submission" date="2024-06" db="EMBL/GenBank/DDBJ databases">
        <title>Lacrimispora cavernae sp. nov., a novel anaerobe isolated from bat guano pile inside a cave.</title>
        <authorList>
            <person name="Miller S.L."/>
            <person name="Lu N."/>
            <person name="King J."/>
            <person name="Sankaranarayanan K."/>
            <person name="Lawson P.A."/>
        </authorList>
    </citation>
    <scope>NUCLEOTIDE SEQUENCE</scope>
    <source>
        <strain evidence="1">BS-2</strain>
    </source>
</reference>
<accession>A0AAU7PQV6</accession>
<organism evidence="1">
    <name type="scientific">Lacrimispora sp. BS-2</name>
    <dbReference type="NCBI Taxonomy" id="3151850"/>
    <lineage>
        <taxon>Bacteria</taxon>
        <taxon>Bacillati</taxon>
        <taxon>Bacillota</taxon>
        <taxon>Clostridia</taxon>
        <taxon>Lachnospirales</taxon>
        <taxon>Lachnospiraceae</taxon>
        <taxon>Lacrimispora</taxon>
    </lineage>
</organism>
<sequence length="113" mass="12598">MKYPCLVPKRLCKTDIHVHLESEETNNLGEPKYMADLPDLKCNFQDRAKTILTAEKKLIQITGTAMFPGDIAPDFPSLSGGTVTVFGEERRIEQGTKNRNPDGTVNFCTLEVV</sequence>